<dbReference type="AlphaFoldDB" id="A0A8C8RK13"/>
<comment type="similarity">
    <text evidence="2">Belongs to the krueppel C2H2-type zinc-finger protein family.</text>
</comment>
<evidence type="ECO:0000313" key="15">
    <source>
        <dbReference type="Proteomes" id="UP000694393"/>
    </source>
</evidence>
<dbReference type="GO" id="GO:0000978">
    <property type="term" value="F:RNA polymerase II cis-regulatory region sequence-specific DNA binding"/>
    <property type="evidence" value="ECO:0007669"/>
    <property type="project" value="TreeGrafter"/>
</dbReference>
<keyword evidence="7" id="KW-0805">Transcription regulation</keyword>
<proteinExistence type="inferred from homology"/>
<accession>A0A8C8RK13</accession>
<reference evidence="14" key="1">
    <citation type="submission" date="2025-08" db="UniProtKB">
        <authorList>
            <consortium name="Ensembl"/>
        </authorList>
    </citation>
    <scope>IDENTIFICATION</scope>
</reference>
<evidence type="ECO:0000256" key="8">
    <source>
        <dbReference type="ARBA" id="ARBA00023125"/>
    </source>
</evidence>
<dbReference type="InterPro" id="IPR013087">
    <property type="entry name" value="Znf_C2H2_type"/>
</dbReference>
<dbReference type="FunFam" id="3.30.160.60:FF:000478">
    <property type="entry name" value="Zinc finger protein 133"/>
    <property type="match status" value="1"/>
</dbReference>
<dbReference type="FunFam" id="3.30.160.60:FF:000358">
    <property type="entry name" value="zinc finger protein 24"/>
    <property type="match status" value="1"/>
</dbReference>
<dbReference type="GO" id="GO:0005667">
    <property type="term" value="C:transcription regulator complex"/>
    <property type="evidence" value="ECO:0007669"/>
    <property type="project" value="TreeGrafter"/>
</dbReference>
<evidence type="ECO:0000256" key="3">
    <source>
        <dbReference type="ARBA" id="ARBA00022723"/>
    </source>
</evidence>
<evidence type="ECO:0000256" key="2">
    <source>
        <dbReference type="ARBA" id="ARBA00006991"/>
    </source>
</evidence>
<sequence>HPTVPLSPLPQSLLQKDGPEQVASQGTLSGKSTGNISQSCEQGKIWGNQHKSKKLLGNQPRKRVGTTLNGEEGCKGLKETAAQKRIHTEERKNTCSECGKTFNRSSNLISHRRTHTGEKPYKCTECGKSFSQTSNLISHRRIHTGERPYKCLECGKSFNQSSNLITHQRLHTGDRPYKCPNCGENFNQSSDLITHQRLHTGERPYTCLDCGKSFICRSNLISHQRIHTRERPYKCLDCGESFDWIFALTAPAVDEFLQGRHLLNVLSVENA</sequence>
<feature type="compositionally biased region" description="Basic residues" evidence="12">
    <location>
        <begin position="50"/>
        <end position="64"/>
    </location>
</feature>
<evidence type="ECO:0000256" key="6">
    <source>
        <dbReference type="ARBA" id="ARBA00022833"/>
    </source>
</evidence>
<dbReference type="PROSITE" id="PS00028">
    <property type="entry name" value="ZINC_FINGER_C2H2_1"/>
    <property type="match status" value="5"/>
</dbReference>
<keyword evidence="8" id="KW-0238">DNA-binding</keyword>
<feature type="domain" description="C2H2-type" evidence="13">
    <location>
        <begin position="93"/>
        <end position="120"/>
    </location>
</feature>
<evidence type="ECO:0000256" key="12">
    <source>
        <dbReference type="SAM" id="MobiDB-lite"/>
    </source>
</evidence>
<protein>
    <recommendedName>
        <fullName evidence="13">C2H2-type domain-containing protein</fullName>
    </recommendedName>
</protein>
<keyword evidence="9" id="KW-0804">Transcription</keyword>
<keyword evidence="4" id="KW-0677">Repeat</keyword>
<keyword evidence="15" id="KW-1185">Reference proteome</keyword>
<reference evidence="14" key="2">
    <citation type="submission" date="2025-09" db="UniProtKB">
        <authorList>
            <consortium name="Ensembl"/>
        </authorList>
    </citation>
    <scope>IDENTIFICATION</scope>
</reference>
<keyword evidence="3" id="KW-0479">Metal-binding</keyword>
<name>A0A8C8RK13_9SAUR</name>
<keyword evidence="10" id="KW-0539">Nucleus</keyword>
<evidence type="ECO:0000256" key="7">
    <source>
        <dbReference type="ARBA" id="ARBA00023015"/>
    </source>
</evidence>
<feature type="domain" description="C2H2-type" evidence="13">
    <location>
        <begin position="177"/>
        <end position="204"/>
    </location>
</feature>
<feature type="domain" description="C2H2-type" evidence="13">
    <location>
        <begin position="205"/>
        <end position="232"/>
    </location>
</feature>
<comment type="subcellular location">
    <subcellularLocation>
        <location evidence="1">Nucleus</location>
    </subcellularLocation>
</comment>
<dbReference type="PANTHER" id="PTHR14003:SF23">
    <property type="entry name" value="ZINC FINGER PROTEIN 143"/>
    <property type="match status" value="1"/>
</dbReference>
<feature type="domain" description="C2H2-type" evidence="13">
    <location>
        <begin position="121"/>
        <end position="148"/>
    </location>
</feature>
<dbReference type="FunFam" id="3.30.160.60:FF:000990">
    <property type="entry name" value="zinc finger protein 629 isoform X2"/>
    <property type="match status" value="1"/>
</dbReference>
<dbReference type="GO" id="GO:0000785">
    <property type="term" value="C:chromatin"/>
    <property type="evidence" value="ECO:0007669"/>
    <property type="project" value="TreeGrafter"/>
</dbReference>
<evidence type="ECO:0000256" key="11">
    <source>
        <dbReference type="PROSITE-ProRule" id="PRU00042"/>
    </source>
</evidence>
<dbReference type="GO" id="GO:0008270">
    <property type="term" value="F:zinc ion binding"/>
    <property type="evidence" value="ECO:0007669"/>
    <property type="project" value="UniProtKB-KW"/>
</dbReference>
<dbReference type="InterPro" id="IPR036236">
    <property type="entry name" value="Znf_C2H2_sf"/>
</dbReference>
<dbReference type="PROSITE" id="PS50157">
    <property type="entry name" value="ZINC_FINGER_C2H2_2"/>
    <property type="match status" value="5"/>
</dbReference>
<feature type="domain" description="C2H2-type" evidence="13">
    <location>
        <begin position="149"/>
        <end position="176"/>
    </location>
</feature>
<dbReference type="SUPFAM" id="SSF57667">
    <property type="entry name" value="beta-beta-alpha zinc fingers"/>
    <property type="match status" value="3"/>
</dbReference>
<dbReference type="Gene3D" id="3.30.160.60">
    <property type="entry name" value="Classic Zinc Finger"/>
    <property type="match status" value="6"/>
</dbReference>
<dbReference type="SMART" id="SM00355">
    <property type="entry name" value="ZnF_C2H2"/>
    <property type="match status" value="5"/>
</dbReference>
<evidence type="ECO:0000256" key="10">
    <source>
        <dbReference type="ARBA" id="ARBA00023242"/>
    </source>
</evidence>
<dbReference type="Ensembl" id="ENSPCET00000007176.1">
    <property type="protein sequence ID" value="ENSPCEP00000006933.1"/>
    <property type="gene ID" value="ENSPCEG00000005570.1"/>
</dbReference>
<evidence type="ECO:0000256" key="9">
    <source>
        <dbReference type="ARBA" id="ARBA00023163"/>
    </source>
</evidence>
<dbReference type="PANTHER" id="PTHR14003">
    <property type="entry name" value="TRANSCRIPTIONAL REPRESSOR PROTEIN YY"/>
    <property type="match status" value="1"/>
</dbReference>
<dbReference type="Proteomes" id="UP000694393">
    <property type="component" value="Unplaced"/>
</dbReference>
<evidence type="ECO:0000256" key="1">
    <source>
        <dbReference type="ARBA" id="ARBA00004123"/>
    </source>
</evidence>
<evidence type="ECO:0000259" key="13">
    <source>
        <dbReference type="PROSITE" id="PS50157"/>
    </source>
</evidence>
<evidence type="ECO:0000256" key="4">
    <source>
        <dbReference type="ARBA" id="ARBA00022737"/>
    </source>
</evidence>
<dbReference type="Pfam" id="PF00096">
    <property type="entry name" value="zf-C2H2"/>
    <property type="match status" value="5"/>
</dbReference>
<keyword evidence="6" id="KW-0862">Zinc</keyword>
<keyword evidence="5 11" id="KW-0863">Zinc-finger</keyword>
<feature type="region of interest" description="Disordered" evidence="12">
    <location>
        <begin position="1"/>
        <end position="69"/>
    </location>
</feature>
<dbReference type="GO" id="GO:0031519">
    <property type="term" value="C:PcG protein complex"/>
    <property type="evidence" value="ECO:0007669"/>
    <property type="project" value="TreeGrafter"/>
</dbReference>
<evidence type="ECO:0000313" key="14">
    <source>
        <dbReference type="Ensembl" id="ENSPCEP00000006933.1"/>
    </source>
</evidence>
<dbReference type="FunFam" id="3.30.160.60:FF:002343">
    <property type="entry name" value="Zinc finger protein 33A"/>
    <property type="match status" value="1"/>
</dbReference>
<dbReference type="FunFam" id="3.30.160.60:FF:003000">
    <property type="entry name" value="Zinc finger and SCAN domain-containing 20"/>
    <property type="match status" value="1"/>
</dbReference>
<evidence type="ECO:0000256" key="5">
    <source>
        <dbReference type="ARBA" id="ARBA00022771"/>
    </source>
</evidence>
<organism evidence="14 15">
    <name type="scientific">Pelusios castaneus</name>
    <name type="common">West African mud turtle</name>
    <dbReference type="NCBI Taxonomy" id="367368"/>
    <lineage>
        <taxon>Eukaryota</taxon>
        <taxon>Metazoa</taxon>
        <taxon>Chordata</taxon>
        <taxon>Craniata</taxon>
        <taxon>Vertebrata</taxon>
        <taxon>Euteleostomi</taxon>
        <taxon>Archelosauria</taxon>
        <taxon>Testudinata</taxon>
        <taxon>Testudines</taxon>
        <taxon>Pleurodira</taxon>
        <taxon>Pelomedusidae</taxon>
        <taxon>Pelusios</taxon>
    </lineage>
</organism>
<dbReference type="GO" id="GO:0000981">
    <property type="term" value="F:DNA-binding transcription factor activity, RNA polymerase II-specific"/>
    <property type="evidence" value="ECO:0007669"/>
    <property type="project" value="TreeGrafter"/>
</dbReference>
<feature type="compositionally biased region" description="Polar residues" evidence="12">
    <location>
        <begin position="22"/>
        <end position="41"/>
    </location>
</feature>